<dbReference type="GO" id="GO:0046872">
    <property type="term" value="F:metal ion binding"/>
    <property type="evidence" value="ECO:0007669"/>
    <property type="project" value="UniProtKB-KW"/>
</dbReference>
<feature type="binding site" evidence="1">
    <location>
        <position position="88"/>
    </location>
    <ligand>
        <name>Mg(2+)</name>
        <dbReference type="ChEBI" id="CHEBI:18420"/>
        <label>1</label>
        <note>catalytic</note>
    </ligand>
</feature>
<dbReference type="SUPFAM" id="SSF56655">
    <property type="entry name" value="Carbohydrate phosphatase"/>
    <property type="match status" value="1"/>
</dbReference>
<dbReference type="Gene3D" id="3.30.540.10">
    <property type="entry name" value="Fructose-1,6-Bisphosphatase, subunit A, domain 1"/>
    <property type="match status" value="1"/>
</dbReference>
<feature type="binding site" evidence="1">
    <location>
        <position position="67"/>
    </location>
    <ligand>
        <name>Mg(2+)</name>
        <dbReference type="ChEBI" id="CHEBI:18420"/>
        <label>1</label>
        <note>catalytic</note>
    </ligand>
</feature>
<accession>A0A0N9MMA1</accession>
<gene>
    <name evidence="2" type="ORF">ACH46_04055</name>
</gene>
<keyword evidence="1" id="KW-0479">Metal-binding</keyword>
<reference evidence="2 3" key="2">
    <citation type="journal article" date="2017" name="Int. J. Syst. Evol. Microbiol.">
        <title>Gordonia phthalatica sp. nov., a di-n-butyl phthalate-degrading bacterium isolated from activated sludge.</title>
        <authorList>
            <person name="Jin D."/>
            <person name="Kong X."/>
            <person name="Jia M."/>
            <person name="Yu X."/>
            <person name="Wang X."/>
            <person name="Zhuang X."/>
            <person name="Deng Y."/>
            <person name="Bai Z."/>
        </authorList>
    </citation>
    <scope>NUCLEOTIDE SEQUENCE [LARGE SCALE GENOMIC DNA]</scope>
    <source>
        <strain evidence="2 3">QH-11</strain>
    </source>
</reference>
<dbReference type="STRING" id="1136941.ACH46_04055"/>
<evidence type="ECO:0000256" key="1">
    <source>
        <dbReference type="PIRSR" id="PIRSR600760-2"/>
    </source>
</evidence>
<dbReference type="CDD" id="cd01638">
    <property type="entry name" value="CysQ"/>
    <property type="match status" value="1"/>
</dbReference>
<dbReference type="AlphaFoldDB" id="A0A0N9MMA1"/>
<proteinExistence type="predicted"/>
<name>A0A0N9MMA1_9ACTN</name>
<dbReference type="InterPro" id="IPR000760">
    <property type="entry name" value="Inositol_monophosphatase-like"/>
</dbReference>
<dbReference type="InterPro" id="IPR050725">
    <property type="entry name" value="CysQ/Inositol_MonoPase"/>
</dbReference>
<dbReference type="PRINTS" id="PR00377">
    <property type="entry name" value="IMPHPHTASES"/>
</dbReference>
<dbReference type="GO" id="GO:0008441">
    <property type="term" value="F:3'(2'),5'-bisphosphate nucleotidase activity"/>
    <property type="evidence" value="ECO:0007669"/>
    <property type="project" value="TreeGrafter"/>
</dbReference>
<dbReference type="EMBL" id="CP011853">
    <property type="protein sequence ID" value="ALG83832.1"/>
    <property type="molecule type" value="Genomic_DNA"/>
</dbReference>
<dbReference type="Pfam" id="PF00459">
    <property type="entry name" value="Inositol_P"/>
    <property type="match status" value="1"/>
</dbReference>
<dbReference type="PANTHER" id="PTHR43028">
    <property type="entry name" value="3'(2'),5'-BISPHOSPHATE NUCLEOTIDASE 1"/>
    <property type="match status" value="1"/>
</dbReference>
<feature type="binding site" evidence="1">
    <location>
        <position position="87"/>
    </location>
    <ligand>
        <name>Mg(2+)</name>
        <dbReference type="ChEBI" id="CHEBI:18420"/>
        <label>1</label>
        <note>catalytic</note>
    </ligand>
</feature>
<protein>
    <submittedName>
        <fullName evidence="2">Inositol phosphatase</fullName>
    </submittedName>
</protein>
<dbReference type="GO" id="GO:0000103">
    <property type="term" value="P:sulfate assimilation"/>
    <property type="evidence" value="ECO:0007669"/>
    <property type="project" value="TreeGrafter"/>
</dbReference>
<sequence>MRHSPSAMSDAELAAAIAEGAGKVLVGIRHDDLLTGHLVGDVGDALAQAWISTVLRRHRPHDAVLSEEGDDVGNRSTAQRVWIIDPLDGTSEFAMGTSDWAVHVALAIDGSPEVAAVSLPAKGEVFRSDEVAAVDGPLTGRLAVSRYGHTYHSAAVSERLGLTPVRIGSAGAKAMAVVRGDVDAYVHSGGQYEWDNCAPVGVALAAGLHCSRLDGSPIVYNTPHAYMPDFVICRSEIADAVLEAVSSPW</sequence>
<dbReference type="RefSeq" id="WP_062391793.1">
    <property type="nucleotide sequence ID" value="NZ_CP011853.1"/>
</dbReference>
<dbReference type="GO" id="GO:0050427">
    <property type="term" value="P:3'-phosphoadenosine 5'-phosphosulfate metabolic process"/>
    <property type="evidence" value="ECO:0007669"/>
    <property type="project" value="TreeGrafter"/>
</dbReference>
<feature type="binding site" evidence="1">
    <location>
        <position position="85"/>
    </location>
    <ligand>
        <name>Mg(2+)</name>
        <dbReference type="ChEBI" id="CHEBI:18420"/>
        <label>1</label>
        <note>catalytic</note>
    </ligand>
</feature>
<evidence type="ECO:0000313" key="3">
    <source>
        <dbReference type="Proteomes" id="UP000063789"/>
    </source>
</evidence>
<comment type="cofactor">
    <cofactor evidence="1">
        <name>Mg(2+)</name>
        <dbReference type="ChEBI" id="CHEBI:18420"/>
    </cofactor>
</comment>
<dbReference type="PANTHER" id="PTHR43028:SF5">
    <property type="entry name" value="3'(2'),5'-BISPHOSPHATE NUCLEOTIDASE 1"/>
    <property type="match status" value="1"/>
</dbReference>
<organism evidence="2 3">
    <name type="scientific">Gordonia phthalatica</name>
    <dbReference type="NCBI Taxonomy" id="1136941"/>
    <lineage>
        <taxon>Bacteria</taxon>
        <taxon>Bacillati</taxon>
        <taxon>Actinomycetota</taxon>
        <taxon>Actinomycetes</taxon>
        <taxon>Mycobacteriales</taxon>
        <taxon>Gordoniaceae</taxon>
        <taxon>Gordonia</taxon>
    </lineage>
</organism>
<feature type="binding site" evidence="1">
    <location>
        <position position="195"/>
    </location>
    <ligand>
        <name>Mg(2+)</name>
        <dbReference type="ChEBI" id="CHEBI:18420"/>
        <label>1</label>
        <note>catalytic</note>
    </ligand>
</feature>
<dbReference type="Proteomes" id="UP000063789">
    <property type="component" value="Chromosome"/>
</dbReference>
<dbReference type="PATRIC" id="fig|1136941.3.peg.820"/>
<reference evidence="3" key="1">
    <citation type="submission" date="2015-06" db="EMBL/GenBank/DDBJ databases">
        <title>Complete genome sequence and metabolic analysis of phthalate degradation pathway in Gordonia sp. QH-11.</title>
        <authorList>
            <person name="Jin D."/>
            <person name="Kong X."/>
            <person name="Bai Z."/>
        </authorList>
    </citation>
    <scope>NUCLEOTIDE SEQUENCE [LARGE SCALE GENOMIC DNA]</scope>
    <source>
        <strain evidence="3">QH-11</strain>
    </source>
</reference>
<evidence type="ECO:0000313" key="2">
    <source>
        <dbReference type="EMBL" id="ALG83832.1"/>
    </source>
</evidence>
<dbReference type="Gene3D" id="3.40.190.80">
    <property type="match status" value="1"/>
</dbReference>
<dbReference type="KEGG" id="goq:ACH46_04055"/>
<keyword evidence="1" id="KW-0460">Magnesium</keyword>
<keyword evidence="3" id="KW-1185">Reference proteome</keyword>
<dbReference type="OrthoDB" id="9772456at2"/>